<dbReference type="Proteomes" id="UP001202328">
    <property type="component" value="Unassembled WGS sequence"/>
</dbReference>
<dbReference type="EMBL" id="JAJJMB010008995">
    <property type="protein sequence ID" value="KAI3917350.1"/>
    <property type="molecule type" value="Genomic_DNA"/>
</dbReference>
<accession>A0AAD4XHD9</accession>
<dbReference type="PANTHER" id="PTHR31728:SF5">
    <property type="entry name" value="OS07G0540200 PROTEIN"/>
    <property type="match status" value="1"/>
</dbReference>
<evidence type="ECO:0000313" key="1">
    <source>
        <dbReference type="EMBL" id="KAI3917350.1"/>
    </source>
</evidence>
<proteinExistence type="predicted"/>
<dbReference type="PANTHER" id="PTHR31728">
    <property type="entry name" value="ABRAXAS FAMILY MEMBER"/>
    <property type="match status" value="1"/>
</dbReference>
<dbReference type="Pfam" id="PF21125">
    <property type="entry name" value="MPN_2A_DUB_like"/>
    <property type="match status" value="1"/>
</dbReference>
<dbReference type="InterPro" id="IPR023238">
    <property type="entry name" value="FAM175"/>
</dbReference>
<gene>
    <name evidence="1" type="ORF">MKW98_027269</name>
</gene>
<dbReference type="GO" id="GO:0005634">
    <property type="term" value="C:nucleus"/>
    <property type="evidence" value="ECO:0007669"/>
    <property type="project" value="TreeGrafter"/>
</dbReference>
<dbReference type="GO" id="GO:0031593">
    <property type="term" value="F:polyubiquitin modification-dependent protein binding"/>
    <property type="evidence" value="ECO:0007669"/>
    <property type="project" value="TreeGrafter"/>
</dbReference>
<dbReference type="AlphaFoldDB" id="A0AAD4XHD9"/>
<organism evidence="1 2">
    <name type="scientific">Papaver atlanticum</name>
    <dbReference type="NCBI Taxonomy" id="357466"/>
    <lineage>
        <taxon>Eukaryota</taxon>
        <taxon>Viridiplantae</taxon>
        <taxon>Streptophyta</taxon>
        <taxon>Embryophyta</taxon>
        <taxon>Tracheophyta</taxon>
        <taxon>Spermatophyta</taxon>
        <taxon>Magnoliopsida</taxon>
        <taxon>Ranunculales</taxon>
        <taxon>Papaveraceae</taxon>
        <taxon>Papaveroideae</taxon>
        <taxon>Papaver</taxon>
    </lineage>
</organism>
<dbReference type="CDD" id="cd23656">
    <property type="entry name" value="Abraxas_plant"/>
    <property type="match status" value="1"/>
</dbReference>
<sequence length="324" mass="35342">MAEAEDLPPLQKISISGPTLTSIIQRFSSSPGDVDGLLYGHITSSSPLLEDDVVLAESSSSSDSSSSTSIATITGFFCSGTVLSFYNSLGQLNLPVLQSLLSNNQNQNQTLIGWFVGRRRTCLRPSMREFSVCKSLATKNTLTKLFNLPPVFMIFTTPVTDQTIHTHDYQAFQFRRGKFEAKTVDVVNIGPAFRGHYNDFAPNSVFPLLPCVFKGDGMEIGGGDGERSKGSLSVLKEREKGQKKLDNVLQGFEVGRLSKLMGSQAMSYTQELEALFEAMLMKLEGLARVVEKSNEKEIFGLSGRDSVNPLSRAGKGLKTQGGFQ</sequence>
<dbReference type="InterPro" id="IPR023241">
    <property type="entry name" value="FAM175_plant"/>
</dbReference>
<comment type="caution">
    <text evidence="1">The sequence shown here is derived from an EMBL/GenBank/DDBJ whole genome shotgun (WGS) entry which is preliminary data.</text>
</comment>
<protein>
    <submittedName>
        <fullName evidence="1">Uncharacterized protein</fullName>
    </submittedName>
</protein>
<reference evidence="1" key="1">
    <citation type="submission" date="2022-04" db="EMBL/GenBank/DDBJ databases">
        <title>A functionally conserved STORR gene fusion in Papaver species that diverged 16.8 million years ago.</title>
        <authorList>
            <person name="Catania T."/>
        </authorList>
    </citation>
    <scope>NUCLEOTIDE SEQUENCE</scope>
    <source>
        <strain evidence="1">S-188037</strain>
    </source>
</reference>
<keyword evidence="2" id="KW-1185">Reference proteome</keyword>
<dbReference type="PRINTS" id="PR02051">
    <property type="entry name" value="PROTEINF175"/>
</dbReference>
<evidence type="ECO:0000313" key="2">
    <source>
        <dbReference type="Proteomes" id="UP001202328"/>
    </source>
</evidence>
<name>A0AAD4XHD9_9MAGN</name>
<dbReference type="PRINTS" id="PR02054">
    <property type="entry name" value="FAM175PLANT"/>
</dbReference>